<feature type="region of interest" description="Disordered" evidence="8">
    <location>
        <begin position="1"/>
        <end position="357"/>
    </location>
</feature>
<evidence type="ECO:0000256" key="5">
    <source>
        <dbReference type="ARBA" id="ARBA00022884"/>
    </source>
</evidence>
<feature type="compositionally biased region" description="Low complexity" evidence="8">
    <location>
        <begin position="297"/>
        <end position="328"/>
    </location>
</feature>
<gene>
    <name evidence="11" type="ORF">J1605_002748</name>
</gene>
<reference evidence="11 12" key="1">
    <citation type="submission" date="2022-11" db="EMBL/GenBank/DDBJ databases">
        <title>Whole genome sequence of Eschrichtius robustus ER-17-0199.</title>
        <authorList>
            <person name="Bruniche-Olsen A."/>
            <person name="Black A.N."/>
            <person name="Fields C.J."/>
            <person name="Walden K."/>
            <person name="Dewoody J.A."/>
        </authorList>
    </citation>
    <scope>NUCLEOTIDE SEQUENCE [LARGE SCALE GENOMIC DNA]</scope>
    <source>
        <strain evidence="11">ER-17-0199</strain>
        <tissue evidence="11">Blubber</tissue>
    </source>
</reference>
<keyword evidence="7" id="KW-0175">Coiled coil</keyword>
<feature type="region of interest" description="Disordered" evidence="8">
    <location>
        <begin position="931"/>
        <end position="980"/>
    </location>
</feature>
<evidence type="ECO:0000256" key="4">
    <source>
        <dbReference type="ARBA" id="ARBA00022782"/>
    </source>
</evidence>
<dbReference type="GO" id="GO:0017148">
    <property type="term" value="P:negative regulation of translation"/>
    <property type="evidence" value="ECO:0007669"/>
    <property type="project" value="UniProtKB-KW"/>
</dbReference>
<dbReference type="Pfam" id="PF18293">
    <property type="entry name" value="Caprin-1_dimer"/>
    <property type="match status" value="1"/>
</dbReference>
<evidence type="ECO:0000256" key="7">
    <source>
        <dbReference type="SAM" id="Coils"/>
    </source>
</evidence>
<evidence type="ECO:0000256" key="3">
    <source>
        <dbReference type="ARBA" id="ARBA00022490"/>
    </source>
</evidence>
<feature type="compositionally biased region" description="Low complexity" evidence="8">
    <location>
        <begin position="335"/>
        <end position="353"/>
    </location>
</feature>
<evidence type="ECO:0000256" key="2">
    <source>
        <dbReference type="ARBA" id="ARBA00007950"/>
    </source>
</evidence>
<dbReference type="PANTHER" id="PTHR22922">
    <property type="entry name" value="GPI-ANCHORED PROTEIN P137"/>
    <property type="match status" value="1"/>
</dbReference>
<feature type="domain" description="Cytoplasmic activation/proliferation-associated protein-1 C term" evidence="9">
    <location>
        <begin position="827"/>
        <end position="1025"/>
    </location>
</feature>
<accession>A0AB34HT15</accession>
<feature type="region of interest" description="Disordered" evidence="8">
    <location>
        <begin position="1001"/>
        <end position="1039"/>
    </location>
</feature>
<evidence type="ECO:0000313" key="11">
    <source>
        <dbReference type="EMBL" id="KAJ8795986.1"/>
    </source>
</evidence>
<dbReference type="InterPro" id="IPR028816">
    <property type="entry name" value="Caprin"/>
</dbReference>
<dbReference type="EMBL" id="JAIQCJ010000544">
    <property type="protein sequence ID" value="KAJ8795986.1"/>
    <property type="molecule type" value="Genomic_DNA"/>
</dbReference>
<name>A0AB34HT15_ESCRO</name>
<evidence type="ECO:0000256" key="8">
    <source>
        <dbReference type="SAM" id="MobiDB-lite"/>
    </source>
</evidence>
<dbReference type="PANTHER" id="PTHR22922:SF3">
    <property type="entry name" value="CAPRIN-1"/>
    <property type="match status" value="1"/>
</dbReference>
<feature type="compositionally biased region" description="Pro residues" evidence="8">
    <location>
        <begin position="52"/>
        <end position="61"/>
    </location>
</feature>
<feature type="compositionally biased region" description="Low complexity" evidence="8">
    <location>
        <begin position="895"/>
        <end position="919"/>
    </location>
</feature>
<evidence type="ECO:0008006" key="13">
    <source>
        <dbReference type="Google" id="ProtNLM"/>
    </source>
</evidence>
<dbReference type="InterPro" id="IPR041637">
    <property type="entry name" value="Caprin-1_dimer"/>
</dbReference>
<comment type="subcellular location">
    <subcellularLocation>
        <location evidence="1">Cytoplasm</location>
    </subcellularLocation>
</comment>
<dbReference type="GO" id="GO:0005737">
    <property type="term" value="C:cytoplasm"/>
    <property type="evidence" value="ECO:0007669"/>
    <property type="project" value="UniProtKB-SubCell"/>
</dbReference>
<evidence type="ECO:0000259" key="10">
    <source>
        <dbReference type="Pfam" id="PF18293"/>
    </source>
</evidence>
<feature type="compositionally biased region" description="Low complexity" evidence="8">
    <location>
        <begin position="180"/>
        <end position="212"/>
    </location>
</feature>
<feature type="domain" description="Cytoplasmic activation/proliferation-associated protein-1 C term" evidence="9">
    <location>
        <begin position="670"/>
        <end position="723"/>
    </location>
</feature>
<feature type="coiled-coil region" evidence="7">
    <location>
        <begin position="372"/>
        <end position="399"/>
    </location>
</feature>
<comment type="similarity">
    <text evidence="2">Belongs to the caprin family.</text>
</comment>
<sequence>MQAPLWQPPGGRAELHRAAAPQARGLGRPGWRPSRPFPAGVRAGQPERPRRPPPAASPAPSAPEGWLPKSLPLPALRLTSSGSRCIGDRAQRPVPKERTTLLGTHRHPCPLSRPLGISSGLRARTVSATPDQGAEGEAGRCPECPLPPDRLDLREGLAPQVSPPPVISSALLHPSPPLSPDLSLPSLPRRAARAGPPRWGPLLWPLAAGAARPRPRREPQCPGAGRPSRLPARGRGGGRGEARPGAPLAGGARARGPFLPRRRAPAPAPAPPPPARASSRPLRVLSRVSPRPPPDSPLLSFLPLFLLSPHGLKMPSATSHSGSGSKSSGPPPPSGSTGSEAGAGAAAPASQHPTTGTGAVQTEAMKQILGVIDKKLRNLEKKKGKLDDYQERMNKGERLNQDQLDAVSKYQEVTNNLEFAKELQRSFMALSQDIQKTIKKTARREQLMREEAEQKRLKTVLELQYVLDKLGDDEVRTDLKQGLNGVPILSEEELSLLDEFYKLADPERDMSLRLNEQYEHASIHLWDLLEGKEKPVCGTTYKALKEIVERVFQSNYFDSTHNHQNGLCEEEEAASAPAVEDQVAEAEPEPAEEYTEQSEVESTEYVNRQFMAETQFSSGEKEQVDEWTVETVEVVNSLQQQPQAASPSVPEPHSLTPVAQADPLVRRQRVQDLMAQMQGPYNFIQDSMLDFENQTLDPAIVSAQPMNPAQNMDIPQLVCPPVVACGLLSCGMRTPSCGMCAGSSSPTRDRTWAPCIGSFILNLDLLNLIKFLYNQKLHRFLWFHPQVRDIQHLNPCTSLLMLPSNDHKRNQLTRFRQVLLPGHVNLATISLNTDQTTASSSLPAASQPQVFQAGTSKPLHSSGINVNAAPFQSMQTVFNMNAPVPPVNEPETLKQQNQYQTSYNQSFSSQPHQVEQTELQQEQLQTVVGTYHGSQDQTHQVTGNHQQPPQQNTGFPRSSQPYYNSRGVSRGGSRGARGLMNGYRGPANGFRGGYDGYRASFSNTPNSGYTQSQFSAPRDYSGYQRVVEGPQDPTEGCRK</sequence>
<organism evidence="11 12">
    <name type="scientific">Eschrichtius robustus</name>
    <name type="common">California gray whale</name>
    <name type="synonym">Eschrichtius gibbosus</name>
    <dbReference type="NCBI Taxonomy" id="9764"/>
    <lineage>
        <taxon>Eukaryota</taxon>
        <taxon>Metazoa</taxon>
        <taxon>Chordata</taxon>
        <taxon>Craniata</taxon>
        <taxon>Vertebrata</taxon>
        <taxon>Euteleostomi</taxon>
        <taxon>Mammalia</taxon>
        <taxon>Eutheria</taxon>
        <taxon>Laurasiatheria</taxon>
        <taxon>Artiodactyla</taxon>
        <taxon>Whippomorpha</taxon>
        <taxon>Cetacea</taxon>
        <taxon>Mysticeti</taxon>
        <taxon>Eschrichtiidae</taxon>
        <taxon>Eschrichtius</taxon>
    </lineage>
</organism>
<comment type="caution">
    <text evidence="11">The sequence shown here is derived from an EMBL/GenBank/DDBJ whole genome shotgun (WGS) entry which is preliminary data.</text>
</comment>
<feature type="compositionally biased region" description="Pro residues" evidence="8">
    <location>
        <begin position="266"/>
        <end position="275"/>
    </location>
</feature>
<dbReference type="AlphaFoldDB" id="A0AB34HT15"/>
<protein>
    <recommendedName>
        <fullName evidence="13">Caprin-1</fullName>
    </recommendedName>
</protein>
<feature type="compositionally biased region" description="Polar residues" evidence="8">
    <location>
        <begin position="1001"/>
        <end position="1015"/>
    </location>
</feature>
<evidence type="ECO:0000256" key="6">
    <source>
        <dbReference type="ARBA" id="ARBA00023193"/>
    </source>
</evidence>
<dbReference type="GO" id="GO:0003723">
    <property type="term" value="F:RNA binding"/>
    <property type="evidence" value="ECO:0007669"/>
    <property type="project" value="UniProtKB-KW"/>
</dbReference>
<dbReference type="GO" id="GO:0030154">
    <property type="term" value="P:cell differentiation"/>
    <property type="evidence" value="ECO:0007669"/>
    <property type="project" value="UniProtKB-KW"/>
</dbReference>
<feature type="compositionally biased region" description="Acidic residues" evidence="8">
    <location>
        <begin position="582"/>
        <end position="602"/>
    </location>
</feature>
<feature type="compositionally biased region" description="Low complexity" evidence="8">
    <location>
        <begin position="276"/>
        <end position="289"/>
    </location>
</feature>
<proteinExistence type="inferred from homology"/>
<evidence type="ECO:0000256" key="1">
    <source>
        <dbReference type="ARBA" id="ARBA00004496"/>
    </source>
</evidence>
<evidence type="ECO:0000313" key="12">
    <source>
        <dbReference type="Proteomes" id="UP001159641"/>
    </source>
</evidence>
<feature type="region of interest" description="Disordered" evidence="8">
    <location>
        <begin position="571"/>
        <end position="602"/>
    </location>
</feature>
<feature type="compositionally biased region" description="Basic and acidic residues" evidence="8">
    <location>
        <begin position="86"/>
        <end position="99"/>
    </location>
</feature>
<keyword evidence="5" id="KW-0694">RNA-binding</keyword>
<feature type="domain" description="Caprin-1 dimerization" evidence="10">
    <location>
        <begin position="443"/>
        <end position="558"/>
    </location>
</feature>
<feature type="compositionally biased region" description="Low complexity" evidence="8">
    <location>
        <begin position="243"/>
        <end position="259"/>
    </location>
</feature>
<feature type="region of interest" description="Disordered" evidence="8">
    <location>
        <begin position="883"/>
        <end position="919"/>
    </location>
</feature>
<keyword evidence="3" id="KW-0963">Cytoplasm</keyword>
<feature type="compositionally biased region" description="Polar residues" evidence="8">
    <location>
        <begin position="932"/>
        <end position="963"/>
    </location>
</feature>
<feature type="compositionally biased region" description="Low complexity" evidence="8">
    <location>
        <begin position="222"/>
        <end position="233"/>
    </location>
</feature>
<keyword evidence="6" id="KW-0652">Protein synthesis inhibitor</keyword>
<dbReference type="Proteomes" id="UP001159641">
    <property type="component" value="Unassembled WGS sequence"/>
</dbReference>
<dbReference type="Pfam" id="PF12287">
    <property type="entry name" value="Caprin-1_C"/>
    <property type="match status" value="2"/>
</dbReference>
<keyword evidence="4" id="KW-0221">Differentiation</keyword>
<evidence type="ECO:0000259" key="9">
    <source>
        <dbReference type="Pfam" id="PF12287"/>
    </source>
</evidence>
<dbReference type="InterPro" id="IPR022070">
    <property type="entry name" value="Caprin-1_C"/>
</dbReference>
<keyword evidence="12" id="KW-1185">Reference proteome</keyword>